<dbReference type="EMBL" id="KB292869">
    <property type="protein sequence ID" value="ELU16854.1"/>
    <property type="molecule type" value="Genomic_DNA"/>
</dbReference>
<dbReference type="EMBL" id="AMQN01017220">
    <property type="status" value="NOT_ANNOTATED_CDS"/>
    <property type="molecule type" value="Genomic_DNA"/>
</dbReference>
<reference evidence="2" key="3">
    <citation type="submission" date="2015-06" db="UniProtKB">
        <authorList>
            <consortium name="EnsemblMetazoa"/>
        </authorList>
    </citation>
    <scope>IDENTIFICATION</scope>
</reference>
<evidence type="ECO:0000313" key="1">
    <source>
        <dbReference type="EMBL" id="ELU16854.1"/>
    </source>
</evidence>
<sequence>MEIIDPALTLTCCRYLLDPLEEELQDSLKMVNIEITDYLVVKLSEFINEHIEFVIIAMRLNLTHITKVSISLIPMLIFIGLDSSLKGRKPSSLSVISQNVCVKHNYICKGSV</sequence>
<accession>R7VE02</accession>
<dbReference type="EnsemblMetazoa" id="CapteT195623">
    <property type="protein sequence ID" value="CapteP195623"/>
    <property type="gene ID" value="CapteG195623"/>
</dbReference>
<gene>
    <name evidence="1" type="ORF">CAPTEDRAFT_195623</name>
</gene>
<dbReference type="AlphaFoldDB" id="R7VE02"/>
<name>R7VE02_CAPTE</name>
<keyword evidence="3" id="KW-1185">Reference proteome</keyword>
<evidence type="ECO:0000313" key="3">
    <source>
        <dbReference type="Proteomes" id="UP000014760"/>
    </source>
</evidence>
<reference evidence="3" key="1">
    <citation type="submission" date="2012-12" db="EMBL/GenBank/DDBJ databases">
        <authorList>
            <person name="Hellsten U."/>
            <person name="Grimwood J."/>
            <person name="Chapman J.A."/>
            <person name="Shapiro H."/>
            <person name="Aerts A."/>
            <person name="Otillar R.P."/>
            <person name="Terry A.Y."/>
            <person name="Boore J.L."/>
            <person name="Simakov O."/>
            <person name="Marletaz F."/>
            <person name="Cho S.-J."/>
            <person name="Edsinger-Gonzales E."/>
            <person name="Havlak P."/>
            <person name="Kuo D.-H."/>
            <person name="Larsson T."/>
            <person name="Lv J."/>
            <person name="Arendt D."/>
            <person name="Savage R."/>
            <person name="Osoegawa K."/>
            <person name="de Jong P."/>
            <person name="Lindberg D.R."/>
            <person name="Seaver E.C."/>
            <person name="Weisblat D.A."/>
            <person name="Putnam N.H."/>
            <person name="Grigoriev I.V."/>
            <person name="Rokhsar D.S."/>
        </authorList>
    </citation>
    <scope>NUCLEOTIDE SEQUENCE</scope>
    <source>
        <strain evidence="3">I ESC-2004</strain>
    </source>
</reference>
<evidence type="ECO:0000313" key="2">
    <source>
        <dbReference type="EnsemblMetazoa" id="CapteP195623"/>
    </source>
</evidence>
<dbReference type="Proteomes" id="UP000014760">
    <property type="component" value="Unassembled WGS sequence"/>
</dbReference>
<organism evidence="1">
    <name type="scientific">Capitella teleta</name>
    <name type="common">Polychaete worm</name>
    <dbReference type="NCBI Taxonomy" id="283909"/>
    <lineage>
        <taxon>Eukaryota</taxon>
        <taxon>Metazoa</taxon>
        <taxon>Spiralia</taxon>
        <taxon>Lophotrochozoa</taxon>
        <taxon>Annelida</taxon>
        <taxon>Polychaeta</taxon>
        <taxon>Sedentaria</taxon>
        <taxon>Scolecida</taxon>
        <taxon>Capitellidae</taxon>
        <taxon>Capitella</taxon>
    </lineage>
</organism>
<protein>
    <submittedName>
        <fullName evidence="1 2">Uncharacterized protein</fullName>
    </submittedName>
</protein>
<proteinExistence type="predicted"/>
<dbReference type="HOGENOM" id="CLU_2148202_0_0_1"/>
<reference evidence="1 3" key="2">
    <citation type="journal article" date="2013" name="Nature">
        <title>Insights into bilaterian evolution from three spiralian genomes.</title>
        <authorList>
            <person name="Simakov O."/>
            <person name="Marletaz F."/>
            <person name="Cho S.J."/>
            <person name="Edsinger-Gonzales E."/>
            <person name="Havlak P."/>
            <person name="Hellsten U."/>
            <person name="Kuo D.H."/>
            <person name="Larsson T."/>
            <person name="Lv J."/>
            <person name="Arendt D."/>
            <person name="Savage R."/>
            <person name="Osoegawa K."/>
            <person name="de Jong P."/>
            <person name="Grimwood J."/>
            <person name="Chapman J.A."/>
            <person name="Shapiro H."/>
            <person name="Aerts A."/>
            <person name="Otillar R.P."/>
            <person name="Terry A.Y."/>
            <person name="Boore J.L."/>
            <person name="Grigoriev I.V."/>
            <person name="Lindberg D.R."/>
            <person name="Seaver E.C."/>
            <person name="Weisblat D.A."/>
            <person name="Putnam N.H."/>
            <person name="Rokhsar D.S."/>
        </authorList>
    </citation>
    <scope>NUCLEOTIDE SEQUENCE</scope>
    <source>
        <strain evidence="1 3">I ESC-2004</strain>
    </source>
</reference>